<keyword evidence="2 5" id="KW-0238">DNA-binding</keyword>
<protein>
    <submittedName>
        <fullName evidence="5">Homeobox protein LUMINIDEPENDENS</fullName>
    </submittedName>
</protein>
<dbReference type="GO" id="GO:0005634">
    <property type="term" value="C:nucleus"/>
    <property type="evidence" value="ECO:0007669"/>
    <property type="project" value="UniProtKB-SubCell"/>
</dbReference>
<feature type="domain" description="Homeobox" evidence="4">
    <location>
        <begin position="37"/>
        <end position="97"/>
    </location>
</feature>
<dbReference type="EMBL" id="JACGWM010000002">
    <property type="protein sequence ID" value="KAL0389606.1"/>
    <property type="molecule type" value="Genomic_DNA"/>
</dbReference>
<dbReference type="InterPro" id="IPR001356">
    <property type="entry name" value="HD"/>
</dbReference>
<dbReference type="InterPro" id="IPR009057">
    <property type="entry name" value="Homeodomain-like_sf"/>
</dbReference>
<feature type="compositionally biased region" description="Polar residues" evidence="3">
    <location>
        <begin position="1"/>
        <end position="19"/>
    </location>
</feature>
<reference evidence="5" key="1">
    <citation type="submission" date="2020-06" db="EMBL/GenBank/DDBJ databases">
        <authorList>
            <person name="Li T."/>
            <person name="Hu X."/>
            <person name="Zhang T."/>
            <person name="Song X."/>
            <person name="Zhang H."/>
            <person name="Dai N."/>
            <person name="Sheng W."/>
            <person name="Hou X."/>
            <person name="Wei L."/>
        </authorList>
    </citation>
    <scope>NUCLEOTIDE SEQUENCE</scope>
    <source>
        <strain evidence="5">KEN8</strain>
        <tissue evidence="5">Leaf</tissue>
    </source>
</reference>
<evidence type="ECO:0000256" key="2">
    <source>
        <dbReference type="PROSITE-ProRule" id="PRU00108"/>
    </source>
</evidence>
<feature type="compositionally biased region" description="Basic and acidic residues" evidence="3">
    <location>
        <begin position="106"/>
        <end position="115"/>
    </location>
</feature>
<reference evidence="5" key="2">
    <citation type="journal article" date="2024" name="Plant">
        <title>Genomic evolution and insights into agronomic trait innovations of Sesamum species.</title>
        <authorList>
            <person name="Miao H."/>
            <person name="Wang L."/>
            <person name="Qu L."/>
            <person name="Liu H."/>
            <person name="Sun Y."/>
            <person name="Le M."/>
            <person name="Wang Q."/>
            <person name="Wei S."/>
            <person name="Zheng Y."/>
            <person name="Lin W."/>
            <person name="Duan Y."/>
            <person name="Cao H."/>
            <person name="Xiong S."/>
            <person name="Wang X."/>
            <person name="Wei L."/>
            <person name="Li C."/>
            <person name="Ma Q."/>
            <person name="Ju M."/>
            <person name="Zhao R."/>
            <person name="Li G."/>
            <person name="Mu C."/>
            <person name="Tian Q."/>
            <person name="Mei H."/>
            <person name="Zhang T."/>
            <person name="Gao T."/>
            <person name="Zhang H."/>
        </authorList>
    </citation>
    <scope>NUCLEOTIDE SEQUENCE</scope>
    <source>
        <strain evidence="5">KEN8</strain>
    </source>
</reference>
<dbReference type="SMART" id="SM00389">
    <property type="entry name" value="HOX"/>
    <property type="match status" value="1"/>
</dbReference>
<dbReference type="SUPFAM" id="SSF46689">
    <property type="entry name" value="Homeodomain-like"/>
    <property type="match status" value="1"/>
</dbReference>
<evidence type="ECO:0000313" key="5">
    <source>
        <dbReference type="EMBL" id="KAL0389606.1"/>
    </source>
</evidence>
<feature type="region of interest" description="Disordered" evidence="3">
    <location>
        <begin position="106"/>
        <end position="153"/>
    </location>
</feature>
<dbReference type="Gene3D" id="1.10.10.60">
    <property type="entry name" value="Homeodomain-like"/>
    <property type="match status" value="1"/>
</dbReference>
<keyword evidence="2" id="KW-0539">Nucleus</keyword>
<name>A0AAW2SD29_9LAMI</name>
<comment type="caution">
    <text evidence="5">The sequence shown here is derived from an EMBL/GenBank/DDBJ whole genome shotgun (WGS) entry which is preliminary data.</text>
</comment>
<evidence type="ECO:0000256" key="1">
    <source>
        <dbReference type="ARBA" id="ARBA00004123"/>
    </source>
</evidence>
<feature type="region of interest" description="Disordered" evidence="3">
    <location>
        <begin position="1"/>
        <end position="46"/>
    </location>
</feature>
<accession>A0AAW2SD29</accession>
<feature type="compositionally biased region" description="Basic and acidic residues" evidence="3">
    <location>
        <begin position="26"/>
        <end position="46"/>
    </location>
</feature>
<organism evidence="5">
    <name type="scientific">Sesamum calycinum</name>
    <dbReference type="NCBI Taxonomy" id="2727403"/>
    <lineage>
        <taxon>Eukaryota</taxon>
        <taxon>Viridiplantae</taxon>
        <taxon>Streptophyta</taxon>
        <taxon>Embryophyta</taxon>
        <taxon>Tracheophyta</taxon>
        <taxon>Spermatophyta</taxon>
        <taxon>Magnoliopsida</taxon>
        <taxon>eudicotyledons</taxon>
        <taxon>Gunneridae</taxon>
        <taxon>Pentapetalae</taxon>
        <taxon>asterids</taxon>
        <taxon>lamiids</taxon>
        <taxon>Lamiales</taxon>
        <taxon>Pedaliaceae</taxon>
        <taxon>Sesamum</taxon>
    </lineage>
</organism>
<feature type="DNA-binding region" description="Homeobox" evidence="2">
    <location>
        <begin position="39"/>
        <end position="98"/>
    </location>
</feature>
<feature type="compositionally biased region" description="Polar residues" evidence="3">
    <location>
        <begin position="116"/>
        <end position="128"/>
    </location>
</feature>
<dbReference type="PROSITE" id="PS50071">
    <property type="entry name" value="HOMEOBOX_2"/>
    <property type="match status" value="1"/>
</dbReference>
<gene>
    <name evidence="5" type="ORF">Scaly_0317700</name>
</gene>
<sequence length="333" mass="37739">MRSRATGSNVGDQWSSGDVTGTVEYLKGEKDQALGGEERKRPRDLLNPKAVKYMQLVFSVKDVISKRETREISAQFGVTVTQVRDFFTGRRTRVRKFVRLSKEKANRSSAHDALHNESTSASDPTTLSEPVPIDTIAPVNTDEGPSCSKRQESFTGMDESDLHFVENIFSLMRKEDSFSGQVKLLRWILRVENPSAKLLLDNLPLRKALPVHMSAILQSVNRLRFYRTSGVFFNFINEVMGNESWDSKVDNSEEPLRFLCDSADNHRKLDAAQPLKMLTASGDDSNKRRGVLSSRILLLFMNNRRTISGFLFWSKGELLVENGMHQSFPPIDY</sequence>
<comment type="subcellular location">
    <subcellularLocation>
        <location evidence="1 2">Nucleus</location>
    </subcellularLocation>
</comment>
<dbReference type="AlphaFoldDB" id="A0AAW2SD29"/>
<proteinExistence type="predicted"/>
<evidence type="ECO:0000259" key="4">
    <source>
        <dbReference type="PROSITE" id="PS50071"/>
    </source>
</evidence>
<dbReference type="GO" id="GO:0003677">
    <property type="term" value="F:DNA binding"/>
    <property type="evidence" value="ECO:0007669"/>
    <property type="project" value="UniProtKB-UniRule"/>
</dbReference>
<evidence type="ECO:0000256" key="3">
    <source>
        <dbReference type="SAM" id="MobiDB-lite"/>
    </source>
</evidence>
<dbReference type="CDD" id="cd00086">
    <property type="entry name" value="homeodomain"/>
    <property type="match status" value="1"/>
</dbReference>
<keyword evidence="2 5" id="KW-0371">Homeobox</keyword>